<organism evidence="1 2">
    <name type="scientific">Pseudomonas phage Noxifer</name>
    <dbReference type="NCBI Taxonomy" id="2006684"/>
    <lineage>
        <taxon>Viruses</taxon>
        <taxon>Duplodnaviria</taxon>
        <taxon>Heunggongvirae</taxon>
        <taxon>Uroviricota</taxon>
        <taxon>Caudoviricetes</taxon>
        <taxon>Chimalliviridae</taxon>
        <taxon>Noxifervirus</taxon>
        <taxon>Noxifervirus noxifer</taxon>
    </lineage>
</organism>
<dbReference type="Proteomes" id="UP000224829">
    <property type="component" value="Segment"/>
</dbReference>
<evidence type="ECO:0000313" key="1">
    <source>
        <dbReference type="EMBL" id="ARV77447.1"/>
    </source>
</evidence>
<protein>
    <submittedName>
        <fullName evidence="1">Uncharacterized protein</fullName>
    </submittedName>
</protein>
<reference evidence="1 2" key="1">
    <citation type="submission" date="2017-05" db="EMBL/GenBank/DDBJ databases">
        <authorList>
            <person name="Song R."/>
            <person name="Chenine A.L."/>
            <person name="Ruprecht R.M."/>
        </authorList>
    </citation>
    <scope>NUCLEOTIDE SEQUENCE [LARGE SCALE GENOMIC DNA]</scope>
</reference>
<sequence length="221" mass="24887">MQLYHYAAKQFDALKTRRASGVATADEIRKAEAHAKKFHDEGAYVDHISFFFDPIPSKTLGQIFGADHAVWYPGSQLFEYVVDVEALGDDVLYRVVESLRRTVFLDKFSKDNNWESDDPAILSRYISQINALQKKWGELGRGIPALRSQILLNKGKTEENYLTAAARPDFADGKHRYASNVPHLMAYPTSGVVAYKAINKLVIGNDARTPVNLHSSPAMRW</sequence>
<dbReference type="OrthoDB" id="26150at10239"/>
<gene>
    <name evidence="1" type="ORF">NOXIFER_282</name>
</gene>
<keyword evidence="2" id="KW-1185">Reference proteome</keyword>
<dbReference type="EMBL" id="MF063068">
    <property type="protein sequence ID" value="ARV77447.1"/>
    <property type="molecule type" value="Genomic_DNA"/>
</dbReference>
<name>A0A1Y0T3H6_9CAUD</name>
<accession>A0A1Y0T3H6</accession>
<proteinExistence type="predicted"/>
<evidence type="ECO:0000313" key="2">
    <source>
        <dbReference type="Proteomes" id="UP000224829"/>
    </source>
</evidence>